<feature type="compositionally biased region" description="Low complexity" evidence="1">
    <location>
        <begin position="1"/>
        <end position="23"/>
    </location>
</feature>
<feature type="compositionally biased region" description="Basic and acidic residues" evidence="1">
    <location>
        <begin position="707"/>
        <end position="720"/>
    </location>
</feature>
<dbReference type="RefSeq" id="WP_150669941.1">
    <property type="nucleotide sequence ID" value="NZ_CABPSB010000012.1"/>
</dbReference>
<protein>
    <recommendedName>
        <fullName evidence="4">Type III effector protein</fullName>
    </recommendedName>
</protein>
<accession>A0A5E4WMJ7</accession>
<dbReference type="OrthoDB" id="10006937at2"/>
<dbReference type="EMBL" id="CABPSB010000012">
    <property type="protein sequence ID" value="VVE25363.1"/>
    <property type="molecule type" value="Genomic_DNA"/>
</dbReference>
<dbReference type="AlphaFoldDB" id="A0A5E4WMJ7"/>
<dbReference type="Proteomes" id="UP000406256">
    <property type="component" value="Unassembled WGS sequence"/>
</dbReference>
<feature type="region of interest" description="Disordered" evidence="1">
    <location>
        <begin position="706"/>
        <end position="730"/>
    </location>
</feature>
<evidence type="ECO:0000256" key="1">
    <source>
        <dbReference type="SAM" id="MobiDB-lite"/>
    </source>
</evidence>
<name>A0A5E4WMJ7_9BURK</name>
<proteinExistence type="predicted"/>
<sequence>MPSSSSSFRRSGSYGSSGSAAASPTETLTHDRAADVSPPGAAAPISTPTSTSTSTPTRDRGRSADIRLQTLRGGVRAPTPTPASGEPGANHADPEADRRPLFNALPKDWEGFRSQITAARTRFIDTAEIATIINEVRHTGAHAIREGKLATSAEALLAQVDKHYLDRWRLALGMAPEDLGAQQRAQRSANHLLLIARLAPSALQYGVVPTVGLVTHDPMKTLYASVVLSIANLVINAVMQPITTGTSEFIQARGGPSVKLDEKSVNFKHRMPIESDKTRAAAKALEDAKQALRTCVDTLLGQDVALDAPDMHARLAALAPHDRERALGAFRRVAEAGQAAQTQARTLMMTVSTLLRQRVANQSQGALKISRPPFAAVASLLGHGAHRANLLNSREVLLVSVGIVLASLLVQFLLLAPKDQQRKVDAKHRLNALFADVVKPASRARMAAGEVLGPQDMDEEKLRKLVVSPAEAMLERAIKETEKALNRYPPQRREAIAKMIEEWKADRVGWLARSGDGAGVAEISERALDVANRATGGGLWRAAITTKFNRREMTDEMVRSFCKSYQLGLFGAAGAQLVPRLVNGLSGGAANVPLPGYLGLLGASLLSSATGAFSEDMVVTLVNTRKKEDAAQQPPIWKDIGTGMAALVVKYLNQREANQALKSAHAALTDGAYLAALDVSAKHPQEPSIAHVPDAQASMTVVTDVRGLPDEGTSDRDREAATPASRDPMHGLANSLGMVDPDDAFFAGLHAAVFGIEGADEQSEQSKESEESEEIKDGGKKMPG</sequence>
<evidence type="ECO:0000313" key="2">
    <source>
        <dbReference type="EMBL" id="VVE25363.1"/>
    </source>
</evidence>
<feature type="compositionally biased region" description="Basic and acidic residues" evidence="1">
    <location>
        <begin position="764"/>
        <end position="784"/>
    </location>
</feature>
<feature type="region of interest" description="Disordered" evidence="1">
    <location>
        <begin position="757"/>
        <end position="784"/>
    </location>
</feature>
<feature type="compositionally biased region" description="Low complexity" evidence="1">
    <location>
        <begin position="37"/>
        <end position="56"/>
    </location>
</feature>
<gene>
    <name evidence="2" type="ORF">PAN31108_03348</name>
</gene>
<organism evidence="2 3">
    <name type="scientific">Pandoraea anhela</name>
    <dbReference type="NCBI Taxonomy" id="2508295"/>
    <lineage>
        <taxon>Bacteria</taxon>
        <taxon>Pseudomonadati</taxon>
        <taxon>Pseudomonadota</taxon>
        <taxon>Betaproteobacteria</taxon>
        <taxon>Burkholderiales</taxon>
        <taxon>Burkholderiaceae</taxon>
        <taxon>Pandoraea</taxon>
    </lineage>
</organism>
<evidence type="ECO:0000313" key="3">
    <source>
        <dbReference type="Proteomes" id="UP000406256"/>
    </source>
</evidence>
<reference evidence="2 3" key="1">
    <citation type="submission" date="2019-08" db="EMBL/GenBank/DDBJ databases">
        <authorList>
            <person name="Peeters C."/>
        </authorList>
    </citation>
    <scope>NUCLEOTIDE SEQUENCE [LARGE SCALE GENOMIC DNA]</scope>
    <source>
        <strain evidence="2 3">LMG 31108</strain>
    </source>
</reference>
<feature type="region of interest" description="Disordered" evidence="1">
    <location>
        <begin position="1"/>
        <end position="98"/>
    </location>
</feature>
<evidence type="ECO:0008006" key="4">
    <source>
        <dbReference type="Google" id="ProtNLM"/>
    </source>
</evidence>
<keyword evidence="3" id="KW-1185">Reference proteome</keyword>